<reference evidence="2" key="1">
    <citation type="journal article" date="2014" name="Front. Microbiol.">
        <title>High frequency of phylogenetically diverse reductive dehalogenase-homologous genes in deep subseafloor sedimentary metagenomes.</title>
        <authorList>
            <person name="Kawai M."/>
            <person name="Futagami T."/>
            <person name="Toyoda A."/>
            <person name="Takaki Y."/>
            <person name="Nishi S."/>
            <person name="Hori S."/>
            <person name="Arai W."/>
            <person name="Tsubouchi T."/>
            <person name="Morono Y."/>
            <person name="Uchiyama I."/>
            <person name="Ito T."/>
            <person name="Fujiyama A."/>
            <person name="Inagaki F."/>
            <person name="Takami H."/>
        </authorList>
    </citation>
    <scope>NUCLEOTIDE SEQUENCE</scope>
    <source>
        <strain evidence="2">Expedition CK06-06</strain>
    </source>
</reference>
<organism evidence="2">
    <name type="scientific">marine sediment metagenome</name>
    <dbReference type="NCBI Taxonomy" id="412755"/>
    <lineage>
        <taxon>unclassified sequences</taxon>
        <taxon>metagenomes</taxon>
        <taxon>ecological metagenomes</taxon>
    </lineage>
</organism>
<gene>
    <name evidence="2" type="ORF">S06H3_62541</name>
</gene>
<feature type="domain" description="Abortive phage infection protein C-terminal" evidence="1">
    <location>
        <begin position="24"/>
        <end position="148"/>
    </location>
</feature>
<feature type="non-terminal residue" evidence="2">
    <location>
        <position position="151"/>
    </location>
</feature>
<protein>
    <recommendedName>
        <fullName evidence="1">Abortive phage infection protein C-terminal domain-containing protein</fullName>
    </recommendedName>
</protein>
<evidence type="ECO:0000313" key="2">
    <source>
        <dbReference type="EMBL" id="GAI49152.1"/>
    </source>
</evidence>
<name>X1NYM9_9ZZZZ</name>
<sequence length="151" mass="17037">ANVYAIKAKELVRLEGIQDRTLFLKNVRYGVGNTRVNKSIKSTILNNDEHANFFLYHNGITIVCGSLSNPNDHLLTISNYAVVNGCQSMLTFYELRDKLSNYLFVLTKIINLNVSSPMVRDITYYANNQNSIGLADLRSNDSVQRSLNDCL</sequence>
<accession>X1NYM9</accession>
<proteinExistence type="predicted"/>
<comment type="caution">
    <text evidence="2">The sequence shown here is derived from an EMBL/GenBank/DDBJ whole genome shotgun (WGS) entry which is preliminary data.</text>
</comment>
<feature type="non-terminal residue" evidence="2">
    <location>
        <position position="1"/>
    </location>
</feature>
<evidence type="ECO:0000259" key="1">
    <source>
        <dbReference type="Pfam" id="PF10592"/>
    </source>
</evidence>
<dbReference type="AlphaFoldDB" id="X1NYM9"/>
<dbReference type="InterPro" id="IPR018891">
    <property type="entry name" value="AIPR_C"/>
</dbReference>
<dbReference type="EMBL" id="BARV01041268">
    <property type="protein sequence ID" value="GAI49152.1"/>
    <property type="molecule type" value="Genomic_DNA"/>
</dbReference>
<dbReference type="Pfam" id="PF10592">
    <property type="entry name" value="AIPR"/>
    <property type="match status" value="1"/>
</dbReference>